<dbReference type="PANTHER" id="PTHR33337">
    <property type="entry name" value="GFA DOMAIN-CONTAINING PROTEIN"/>
    <property type="match status" value="1"/>
</dbReference>
<dbReference type="InterPro" id="IPR006913">
    <property type="entry name" value="CENP-V/GFA"/>
</dbReference>
<evidence type="ECO:0000313" key="6">
    <source>
        <dbReference type="EMBL" id="AYV49675.1"/>
    </source>
</evidence>
<dbReference type="RefSeq" id="WP_101714842.1">
    <property type="nucleotide sequence ID" value="NZ_PJRQ01000041.1"/>
</dbReference>
<dbReference type="OrthoDB" id="7186766at2"/>
<reference evidence="7 8" key="1">
    <citation type="submission" date="2017-12" db="EMBL/GenBank/DDBJ databases">
        <title>The genome sequence of Caulobacter flavus CGMCC1 15093.</title>
        <authorList>
            <person name="Gao J."/>
            <person name="Mao X."/>
            <person name="Sun J."/>
        </authorList>
    </citation>
    <scope>NUCLEOTIDE SEQUENCE [LARGE SCALE GENOMIC DNA]</scope>
    <source>
        <strain evidence="7 8">CGMCC1 15093</strain>
    </source>
</reference>
<dbReference type="PANTHER" id="PTHR33337:SF40">
    <property type="entry name" value="CENP-V_GFA DOMAIN-CONTAINING PROTEIN-RELATED"/>
    <property type="match status" value="1"/>
</dbReference>
<dbReference type="Proteomes" id="UP000281192">
    <property type="component" value="Chromosome"/>
</dbReference>
<evidence type="ECO:0000313" key="8">
    <source>
        <dbReference type="Proteomes" id="UP000234483"/>
    </source>
</evidence>
<protein>
    <submittedName>
        <fullName evidence="7">Aldehyde-activating protein</fullName>
    </submittedName>
</protein>
<evidence type="ECO:0000313" key="9">
    <source>
        <dbReference type="Proteomes" id="UP000281192"/>
    </source>
</evidence>
<dbReference type="Proteomes" id="UP000234483">
    <property type="component" value="Unassembled WGS sequence"/>
</dbReference>
<dbReference type="SUPFAM" id="SSF51316">
    <property type="entry name" value="Mss4-like"/>
    <property type="match status" value="1"/>
</dbReference>
<evidence type="ECO:0000313" key="7">
    <source>
        <dbReference type="EMBL" id="PLR08888.1"/>
    </source>
</evidence>
<accession>A0A2N5CPM3</accession>
<dbReference type="Pfam" id="PF04828">
    <property type="entry name" value="GFA"/>
    <property type="match status" value="1"/>
</dbReference>
<evidence type="ECO:0000259" key="5">
    <source>
        <dbReference type="PROSITE" id="PS51891"/>
    </source>
</evidence>
<keyword evidence="2" id="KW-0479">Metal-binding</keyword>
<dbReference type="GO" id="GO:0016846">
    <property type="term" value="F:carbon-sulfur lyase activity"/>
    <property type="evidence" value="ECO:0007669"/>
    <property type="project" value="InterPro"/>
</dbReference>
<keyword evidence="3" id="KW-0862">Zinc</keyword>
<name>A0A2N5CPM3_9CAUL</name>
<gene>
    <name evidence="6" type="ORF">C1707_20400</name>
    <name evidence="7" type="ORF">CFHF_20670</name>
</gene>
<feature type="domain" description="CENP-V/GFA" evidence="5">
    <location>
        <begin position="7"/>
        <end position="110"/>
    </location>
</feature>
<evidence type="ECO:0000256" key="4">
    <source>
        <dbReference type="ARBA" id="ARBA00023239"/>
    </source>
</evidence>
<sequence length="138" mass="14369">MTNEHRYAGGCPCGAVRWSAAGEPMYQGYCCCADCRKASGSGFVPFMGFPASAVTVTGDTLKVRSPAFSGGEALRNACPACGGLVFGGEVGACDSHTIYAGSLDDASLFSPTMALFLRDKPDWVVLPQGLATFHTMPD</sequence>
<keyword evidence="9" id="KW-1185">Reference proteome</keyword>
<evidence type="ECO:0000256" key="1">
    <source>
        <dbReference type="ARBA" id="ARBA00005495"/>
    </source>
</evidence>
<reference evidence="6 9" key="2">
    <citation type="submission" date="2018-01" db="EMBL/GenBank/DDBJ databases">
        <title>Complete genome sequence of Caulobacter flavus RHGG3.</title>
        <authorList>
            <person name="Yang E."/>
        </authorList>
    </citation>
    <scope>NUCLEOTIDE SEQUENCE [LARGE SCALE GENOMIC DNA]</scope>
    <source>
        <strain evidence="6 9">RHGG3</strain>
    </source>
</reference>
<dbReference type="GO" id="GO:0046872">
    <property type="term" value="F:metal ion binding"/>
    <property type="evidence" value="ECO:0007669"/>
    <property type="project" value="UniProtKB-KW"/>
</dbReference>
<dbReference type="KEGG" id="cfh:C1707_20400"/>
<evidence type="ECO:0000256" key="2">
    <source>
        <dbReference type="ARBA" id="ARBA00022723"/>
    </source>
</evidence>
<proteinExistence type="inferred from homology"/>
<dbReference type="AlphaFoldDB" id="A0A2N5CPM3"/>
<dbReference type="Gene3D" id="3.90.1590.10">
    <property type="entry name" value="glutathione-dependent formaldehyde- activating enzyme (gfa)"/>
    <property type="match status" value="1"/>
</dbReference>
<dbReference type="EMBL" id="PJRQ01000041">
    <property type="protein sequence ID" value="PLR08888.1"/>
    <property type="molecule type" value="Genomic_DNA"/>
</dbReference>
<evidence type="ECO:0000256" key="3">
    <source>
        <dbReference type="ARBA" id="ARBA00022833"/>
    </source>
</evidence>
<organism evidence="7 8">
    <name type="scientific">Caulobacter flavus</name>
    <dbReference type="NCBI Taxonomy" id="1679497"/>
    <lineage>
        <taxon>Bacteria</taxon>
        <taxon>Pseudomonadati</taxon>
        <taxon>Pseudomonadota</taxon>
        <taxon>Alphaproteobacteria</taxon>
        <taxon>Caulobacterales</taxon>
        <taxon>Caulobacteraceae</taxon>
        <taxon>Caulobacter</taxon>
    </lineage>
</organism>
<dbReference type="PROSITE" id="PS51891">
    <property type="entry name" value="CENP_V_GFA"/>
    <property type="match status" value="1"/>
</dbReference>
<keyword evidence="4" id="KW-0456">Lyase</keyword>
<dbReference type="InterPro" id="IPR011057">
    <property type="entry name" value="Mss4-like_sf"/>
</dbReference>
<comment type="similarity">
    <text evidence="1">Belongs to the Gfa family.</text>
</comment>
<dbReference type="EMBL" id="CP026100">
    <property type="protein sequence ID" value="AYV49675.1"/>
    <property type="molecule type" value="Genomic_DNA"/>
</dbReference>